<dbReference type="PANTHER" id="PTHR48111">
    <property type="entry name" value="REGULATOR OF RPOS"/>
    <property type="match status" value="1"/>
</dbReference>
<gene>
    <name evidence="12" type="ORF">ACJDUH_01560</name>
</gene>
<reference evidence="12 13" key="1">
    <citation type="submission" date="2024-11" db="EMBL/GenBank/DDBJ databases">
        <authorList>
            <person name="Heng Y.C."/>
            <person name="Lim A.C.H."/>
            <person name="Lee J.K.Y."/>
            <person name="Kittelmann S."/>
        </authorList>
    </citation>
    <scope>NUCLEOTIDE SEQUENCE [LARGE SCALE GENOMIC DNA]</scope>
    <source>
        <strain evidence="12 13">WILCCON 0202</strain>
    </source>
</reference>
<keyword evidence="3" id="KW-0902">Two-component regulatory system</keyword>
<dbReference type="SMART" id="SM00862">
    <property type="entry name" value="Trans_reg_C"/>
    <property type="match status" value="1"/>
</dbReference>
<dbReference type="SUPFAM" id="SSF46894">
    <property type="entry name" value="C-terminal effector domain of the bipartite response regulators"/>
    <property type="match status" value="1"/>
</dbReference>
<accession>A0ABW8TQI2</accession>
<keyword evidence="13" id="KW-1185">Reference proteome</keyword>
<feature type="domain" description="Response regulatory" evidence="10">
    <location>
        <begin position="5"/>
        <end position="118"/>
    </location>
</feature>
<dbReference type="InterPro" id="IPR016032">
    <property type="entry name" value="Sig_transdc_resp-reg_C-effctor"/>
</dbReference>
<keyword evidence="2 8" id="KW-0597">Phosphoprotein</keyword>
<dbReference type="InterPro" id="IPR011006">
    <property type="entry name" value="CheY-like_superfamily"/>
</dbReference>
<evidence type="ECO:0000256" key="4">
    <source>
        <dbReference type="ARBA" id="ARBA00023015"/>
    </source>
</evidence>
<proteinExistence type="predicted"/>
<dbReference type="InterPro" id="IPR001867">
    <property type="entry name" value="OmpR/PhoB-type_DNA-bd"/>
</dbReference>
<evidence type="ECO:0000256" key="9">
    <source>
        <dbReference type="PROSITE-ProRule" id="PRU01091"/>
    </source>
</evidence>
<dbReference type="CDD" id="cd00383">
    <property type="entry name" value="trans_reg_C"/>
    <property type="match status" value="1"/>
</dbReference>
<evidence type="ECO:0000256" key="8">
    <source>
        <dbReference type="PROSITE-ProRule" id="PRU00169"/>
    </source>
</evidence>
<dbReference type="Pfam" id="PF00072">
    <property type="entry name" value="Response_reg"/>
    <property type="match status" value="1"/>
</dbReference>
<evidence type="ECO:0000256" key="6">
    <source>
        <dbReference type="ARBA" id="ARBA00023163"/>
    </source>
</evidence>
<sequence>MEQKLIYIADDEIKIQELIKIFLVKEGYIVEAFTNGEELLLAFKEKAADMLLLDIMMPGIDGLSVCTQIRKESNVPIIIISAKDGESDKIAGLMLGSDDYMTKPFSPVELVLRVKSIFKRMEFEKTRESNSALINILDVTISTEGRNAVCNGHDLKLTPMEFNLFLYLVRNVNKAVSREELLNKVWGFDMEVDTRATDDMVKRIRRKLNNEGAALTIETMWGYGFMISGKQE</sequence>
<keyword evidence="6" id="KW-0804">Transcription</keyword>
<evidence type="ECO:0000256" key="5">
    <source>
        <dbReference type="ARBA" id="ARBA00023125"/>
    </source>
</evidence>
<dbReference type="Gene3D" id="3.40.50.2300">
    <property type="match status" value="1"/>
</dbReference>
<dbReference type="SUPFAM" id="SSF52172">
    <property type="entry name" value="CheY-like"/>
    <property type="match status" value="1"/>
</dbReference>
<dbReference type="RefSeq" id="WP_406763396.1">
    <property type="nucleotide sequence ID" value="NZ_JBJHZY010000001.1"/>
</dbReference>
<keyword evidence="4" id="KW-0805">Transcription regulation</keyword>
<comment type="function">
    <text evidence="7">May play the central regulatory role in sporulation. It may be an element of the effector pathway responsible for the activation of sporulation genes in response to nutritional stress. Spo0A may act in concert with spo0H (a sigma factor) to control the expression of some genes that are critical to the sporulation process.</text>
</comment>
<feature type="domain" description="OmpR/PhoB-type" evidence="11">
    <location>
        <begin position="131"/>
        <end position="229"/>
    </location>
</feature>
<comment type="caution">
    <text evidence="12">The sequence shown here is derived from an EMBL/GenBank/DDBJ whole genome shotgun (WGS) entry which is preliminary data.</text>
</comment>
<evidence type="ECO:0000259" key="10">
    <source>
        <dbReference type="PROSITE" id="PS50110"/>
    </source>
</evidence>
<dbReference type="EMBL" id="JBJHZY010000001">
    <property type="protein sequence ID" value="MFL0266771.1"/>
    <property type="molecule type" value="Genomic_DNA"/>
</dbReference>
<keyword evidence="5 9" id="KW-0238">DNA-binding</keyword>
<evidence type="ECO:0000313" key="13">
    <source>
        <dbReference type="Proteomes" id="UP001623661"/>
    </source>
</evidence>
<name>A0ABW8TQI2_9CLOT</name>
<feature type="modified residue" description="4-aspartylphosphate" evidence="8">
    <location>
        <position position="54"/>
    </location>
</feature>
<evidence type="ECO:0000259" key="11">
    <source>
        <dbReference type="PROSITE" id="PS51755"/>
    </source>
</evidence>
<dbReference type="Gene3D" id="1.10.10.10">
    <property type="entry name" value="Winged helix-like DNA-binding domain superfamily/Winged helix DNA-binding domain"/>
    <property type="match status" value="1"/>
</dbReference>
<dbReference type="PANTHER" id="PTHR48111:SF21">
    <property type="entry name" value="DNA-BINDING DUAL MASTER TRANSCRIPTIONAL REGULATOR RPAA"/>
    <property type="match status" value="1"/>
</dbReference>
<dbReference type="InterPro" id="IPR036388">
    <property type="entry name" value="WH-like_DNA-bd_sf"/>
</dbReference>
<dbReference type="Pfam" id="PF00486">
    <property type="entry name" value="Trans_reg_C"/>
    <property type="match status" value="1"/>
</dbReference>
<protein>
    <recommendedName>
        <fullName evidence="1">Stage 0 sporulation protein A homolog</fullName>
    </recommendedName>
</protein>
<evidence type="ECO:0000256" key="2">
    <source>
        <dbReference type="ARBA" id="ARBA00022553"/>
    </source>
</evidence>
<organism evidence="12 13">
    <name type="scientific">Candidatus Clostridium radicumherbarum</name>
    <dbReference type="NCBI Taxonomy" id="3381662"/>
    <lineage>
        <taxon>Bacteria</taxon>
        <taxon>Bacillati</taxon>
        <taxon>Bacillota</taxon>
        <taxon>Clostridia</taxon>
        <taxon>Eubacteriales</taxon>
        <taxon>Clostridiaceae</taxon>
        <taxon>Clostridium</taxon>
    </lineage>
</organism>
<dbReference type="PROSITE" id="PS51755">
    <property type="entry name" value="OMPR_PHOB"/>
    <property type="match status" value="1"/>
</dbReference>
<evidence type="ECO:0000256" key="1">
    <source>
        <dbReference type="ARBA" id="ARBA00018672"/>
    </source>
</evidence>
<evidence type="ECO:0000313" key="12">
    <source>
        <dbReference type="EMBL" id="MFL0266771.1"/>
    </source>
</evidence>
<dbReference type="SMART" id="SM00448">
    <property type="entry name" value="REC"/>
    <property type="match status" value="1"/>
</dbReference>
<dbReference type="Proteomes" id="UP001623661">
    <property type="component" value="Unassembled WGS sequence"/>
</dbReference>
<evidence type="ECO:0000256" key="3">
    <source>
        <dbReference type="ARBA" id="ARBA00023012"/>
    </source>
</evidence>
<dbReference type="PROSITE" id="PS50110">
    <property type="entry name" value="RESPONSE_REGULATORY"/>
    <property type="match status" value="1"/>
</dbReference>
<evidence type="ECO:0000256" key="7">
    <source>
        <dbReference type="ARBA" id="ARBA00024867"/>
    </source>
</evidence>
<dbReference type="Gene3D" id="6.10.250.690">
    <property type="match status" value="1"/>
</dbReference>
<feature type="DNA-binding region" description="OmpR/PhoB-type" evidence="9">
    <location>
        <begin position="131"/>
        <end position="229"/>
    </location>
</feature>
<dbReference type="InterPro" id="IPR039420">
    <property type="entry name" value="WalR-like"/>
</dbReference>
<dbReference type="InterPro" id="IPR001789">
    <property type="entry name" value="Sig_transdc_resp-reg_receiver"/>
</dbReference>